<protein>
    <recommendedName>
        <fullName evidence="4">Pilus assembly protein Flp/PilA</fullName>
    </recommendedName>
</protein>
<dbReference type="EMBL" id="PGEZ01000002">
    <property type="protein sequence ID" value="PJJ53573.1"/>
    <property type="molecule type" value="Genomic_DNA"/>
</dbReference>
<gene>
    <name evidence="2" type="ORF">CLV56_3063</name>
</gene>
<evidence type="ECO:0000313" key="2">
    <source>
        <dbReference type="EMBL" id="PJJ53573.1"/>
    </source>
</evidence>
<name>A0A0B2B3Z2_9ACTN</name>
<keyword evidence="1" id="KW-0472">Membrane</keyword>
<organism evidence="2 3">
    <name type="scientific">Mumia flava</name>
    <dbReference type="NCBI Taxonomy" id="1348852"/>
    <lineage>
        <taxon>Bacteria</taxon>
        <taxon>Bacillati</taxon>
        <taxon>Actinomycetota</taxon>
        <taxon>Actinomycetes</taxon>
        <taxon>Propionibacteriales</taxon>
        <taxon>Nocardioidaceae</taxon>
        <taxon>Mumia</taxon>
    </lineage>
</organism>
<sequence length="69" mass="7531">MFNPLSPLGYLLTMLDVRIRRTRSEEGASAVEWVVIAAIVVGICILVAGFLRDALEGEAKEIGNKIESQ</sequence>
<dbReference type="AlphaFoldDB" id="A0A0B2B3Z2"/>
<keyword evidence="3" id="KW-1185">Reference proteome</keyword>
<evidence type="ECO:0008006" key="4">
    <source>
        <dbReference type="Google" id="ProtNLM"/>
    </source>
</evidence>
<keyword evidence="1" id="KW-0812">Transmembrane</keyword>
<evidence type="ECO:0000256" key="1">
    <source>
        <dbReference type="SAM" id="Phobius"/>
    </source>
</evidence>
<comment type="caution">
    <text evidence="2">The sequence shown here is derived from an EMBL/GenBank/DDBJ whole genome shotgun (WGS) entry which is preliminary data.</text>
</comment>
<accession>A0A0B2B3Z2</accession>
<dbReference type="RefSeq" id="WP_039361611.1">
    <property type="nucleotide sequence ID" value="NZ_PGEZ01000002.1"/>
</dbReference>
<proteinExistence type="predicted"/>
<evidence type="ECO:0000313" key="3">
    <source>
        <dbReference type="Proteomes" id="UP000230842"/>
    </source>
</evidence>
<keyword evidence="1" id="KW-1133">Transmembrane helix</keyword>
<feature type="transmembrane region" description="Helical" evidence="1">
    <location>
        <begin position="30"/>
        <end position="51"/>
    </location>
</feature>
<reference evidence="2 3" key="1">
    <citation type="submission" date="2017-11" db="EMBL/GenBank/DDBJ databases">
        <title>Genomic Encyclopedia of Archaeal and Bacterial Type Strains, Phase II (KMG-II): From Individual Species to Whole Genera.</title>
        <authorList>
            <person name="Goeker M."/>
        </authorList>
    </citation>
    <scope>NUCLEOTIDE SEQUENCE [LARGE SCALE GENOMIC DNA]</scope>
    <source>
        <strain evidence="2 3">DSM 27763</strain>
    </source>
</reference>
<dbReference type="Proteomes" id="UP000230842">
    <property type="component" value="Unassembled WGS sequence"/>
</dbReference>